<dbReference type="EMBL" id="KV425886">
    <property type="protein sequence ID" value="KZW02834.1"/>
    <property type="molecule type" value="Genomic_DNA"/>
</dbReference>
<reference evidence="2 3" key="1">
    <citation type="journal article" date="2016" name="Mol. Biol. Evol.">
        <title>Comparative Genomics of Early-Diverging Mushroom-Forming Fungi Provides Insights into the Origins of Lignocellulose Decay Capabilities.</title>
        <authorList>
            <person name="Nagy L.G."/>
            <person name="Riley R."/>
            <person name="Tritt A."/>
            <person name="Adam C."/>
            <person name="Daum C."/>
            <person name="Floudas D."/>
            <person name="Sun H."/>
            <person name="Yadav J.S."/>
            <person name="Pangilinan J."/>
            <person name="Larsson K.H."/>
            <person name="Matsuura K."/>
            <person name="Barry K."/>
            <person name="Labutti K."/>
            <person name="Kuo R."/>
            <person name="Ohm R.A."/>
            <person name="Bhattacharya S.S."/>
            <person name="Shirouzu T."/>
            <person name="Yoshinaga Y."/>
            <person name="Martin F.M."/>
            <person name="Grigoriev I.V."/>
            <person name="Hibbett D.S."/>
        </authorList>
    </citation>
    <scope>NUCLEOTIDE SEQUENCE [LARGE SCALE GENOMIC DNA]</scope>
    <source>
        <strain evidence="2 3">HHB12029</strain>
    </source>
</reference>
<sequence length="111" mass="11531">MKFFVVAAAFVASLPAVFATPQAVSAIAFPTTDCNSTNFVAKFESGNTCISTPGSQALSIVGTSGPGGCQVYTFSDSICSNTAFLNLVNLFEKCHTTETFQSVQIRCIAGG</sequence>
<evidence type="ECO:0000313" key="2">
    <source>
        <dbReference type="EMBL" id="KZW02834.1"/>
    </source>
</evidence>
<organism evidence="2 3">
    <name type="scientific">Exidia glandulosa HHB12029</name>
    <dbReference type="NCBI Taxonomy" id="1314781"/>
    <lineage>
        <taxon>Eukaryota</taxon>
        <taxon>Fungi</taxon>
        <taxon>Dikarya</taxon>
        <taxon>Basidiomycota</taxon>
        <taxon>Agaricomycotina</taxon>
        <taxon>Agaricomycetes</taxon>
        <taxon>Auriculariales</taxon>
        <taxon>Exidiaceae</taxon>
        <taxon>Exidia</taxon>
    </lineage>
</organism>
<protein>
    <submittedName>
        <fullName evidence="2">Uncharacterized protein</fullName>
    </submittedName>
</protein>
<dbReference type="InParanoid" id="A0A165PYE1"/>
<evidence type="ECO:0000256" key="1">
    <source>
        <dbReference type="SAM" id="SignalP"/>
    </source>
</evidence>
<gene>
    <name evidence="2" type="ORF">EXIGLDRAFT_730943</name>
</gene>
<keyword evidence="1" id="KW-0732">Signal</keyword>
<keyword evidence="3" id="KW-1185">Reference proteome</keyword>
<dbReference type="AlphaFoldDB" id="A0A165PYE1"/>
<dbReference type="OrthoDB" id="10475435at2759"/>
<feature type="chain" id="PRO_5007864399" evidence="1">
    <location>
        <begin position="20"/>
        <end position="111"/>
    </location>
</feature>
<proteinExistence type="predicted"/>
<accession>A0A165PYE1</accession>
<feature type="signal peptide" evidence="1">
    <location>
        <begin position="1"/>
        <end position="19"/>
    </location>
</feature>
<dbReference type="Proteomes" id="UP000077266">
    <property type="component" value="Unassembled WGS sequence"/>
</dbReference>
<evidence type="ECO:0000313" key="3">
    <source>
        <dbReference type="Proteomes" id="UP000077266"/>
    </source>
</evidence>
<name>A0A165PYE1_EXIGL</name>